<reference evidence="2" key="1">
    <citation type="journal article" date="2018" name="Front. Microbiol.">
        <title>Genome-Based Analysis Reveals the Taxonomy and Diversity of the Family Idiomarinaceae.</title>
        <authorList>
            <person name="Liu Y."/>
            <person name="Lai Q."/>
            <person name="Shao Z."/>
        </authorList>
    </citation>
    <scope>NUCLEOTIDE SEQUENCE [LARGE SCALE GENOMIC DNA]</scope>
    <source>
        <strain evidence="2">SN-14</strain>
    </source>
</reference>
<dbReference type="RefSeq" id="WP_126820167.1">
    <property type="nucleotide sequence ID" value="NZ_PIPS01000003.1"/>
</dbReference>
<gene>
    <name evidence="1" type="ORF">CWE23_10095</name>
</gene>
<dbReference type="Proteomes" id="UP000286680">
    <property type="component" value="Unassembled WGS sequence"/>
</dbReference>
<dbReference type="EMBL" id="PIPS01000003">
    <property type="protein sequence ID" value="RUO42439.1"/>
    <property type="molecule type" value="Genomic_DNA"/>
</dbReference>
<accession>A0AA94JCH7</accession>
<evidence type="ECO:0000313" key="2">
    <source>
        <dbReference type="Proteomes" id="UP000286680"/>
    </source>
</evidence>
<keyword evidence="2" id="KW-1185">Reference proteome</keyword>
<dbReference type="AlphaFoldDB" id="A0AA94JCH7"/>
<organism evidence="1 2">
    <name type="scientific">Idiomarina aquatica</name>
    <dbReference type="NCBI Taxonomy" id="1327752"/>
    <lineage>
        <taxon>Bacteria</taxon>
        <taxon>Pseudomonadati</taxon>
        <taxon>Pseudomonadota</taxon>
        <taxon>Gammaproteobacteria</taxon>
        <taxon>Alteromonadales</taxon>
        <taxon>Idiomarinaceae</taxon>
        <taxon>Idiomarina</taxon>
    </lineage>
</organism>
<proteinExistence type="predicted"/>
<comment type="caution">
    <text evidence="1">The sequence shown here is derived from an EMBL/GenBank/DDBJ whole genome shotgun (WGS) entry which is preliminary data.</text>
</comment>
<evidence type="ECO:0000313" key="1">
    <source>
        <dbReference type="EMBL" id="RUO42439.1"/>
    </source>
</evidence>
<name>A0AA94JCH7_9GAMM</name>
<protein>
    <submittedName>
        <fullName evidence="1">Uncharacterized protein</fullName>
    </submittedName>
</protein>
<sequence length="67" mass="7718">MKRFYIEIGQKDDGQQARLLHKEDCQKLKNPERAVSLSRSPTSSRALEEAQRLFRDTQKCPHCATGD</sequence>